<sequence>NLPVLDSIKPTGVPCIRNPNETNGGYAADCYACVKRIGALITTFGVSELSTIITT</sequence>
<accession>M2R078</accession>
<dbReference type="KEGG" id="bsc:COCSADRAFT_98419"/>
<evidence type="ECO:0000256" key="4">
    <source>
        <dbReference type="ARBA" id="ARBA00022793"/>
    </source>
</evidence>
<evidence type="ECO:0000256" key="5">
    <source>
        <dbReference type="ARBA" id="ARBA00022842"/>
    </source>
</evidence>
<comment type="similarity">
    <text evidence="2">Belongs to the TPP enzyme family.</text>
</comment>
<dbReference type="InterPro" id="IPR029061">
    <property type="entry name" value="THDP-binding"/>
</dbReference>
<gene>
    <name evidence="8" type="ORF">COCSADRAFT_98419</name>
</gene>
<evidence type="ECO:0000313" key="9">
    <source>
        <dbReference type="Proteomes" id="UP000016934"/>
    </source>
</evidence>
<dbReference type="HOGENOM" id="CLU_3037866_0_0_1"/>
<comment type="cofactor">
    <cofactor evidence="1">
        <name>thiamine diphosphate</name>
        <dbReference type="ChEBI" id="CHEBI:58937"/>
    </cofactor>
</comment>
<dbReference type="GeneID" id="19141791"/>
<protein>
    <submittedName>
        <fullName evidence="8">Uncharacterized protein</fullName>
    </submittedName>
</protein>
<proteinExistence type="inferred from homology"/>
<keyword evidence="6" id="KW-0786">Thiamine pyrophosphate</keyword>
<evidence type="ECO:0000256" key="2">
    <source>
        <dbReference type="ARBA" id="ARBA00007812"/>
    </source>
</evidence>
<dbReference type="Gene3D" id="3.40.50.970">
    <property type="match status" value="1"/>
</dbReference>
<dbReference type="RefSeq" id="XP_007704003.1">
    <property type="nucleotide sequence ID" value="XM_007705813.1"/>
</dbReference>
<reference evidence="9" key="2">
    <citation type="journal article" date="2013" name="PLoS Genet.">
        <title>Comparative genome structure, secondary metabolite, and effector coding capacity across Cochliobolus pathogens.</title>
        <authorList>
            <person name="Condon B.J."/>
            <person name="Leng Y."/>
            <person name="Wu D."/>
            <person name="Bushley K.E."/>
            <person name="Ohm R.A."/>
            <person name="Otillar R."/>
            <person name="Martin J."/>
            <person name="Schackwitz W."/>
            <person name="Grimwood J."/>
            <person name="MohdZainudin N."/>
            <person name="Xue C."/>
            <person name="Wang R."/>
            <person name="Manning V.A."/>
            <person name="Dhillon B."/>
            <person name="Tu Z.J."/>
            <person name="Steffenson B.J."/>
            <person name="Salamov A."/>
            <person name="Sun H."/>
            <person name="Lowry S."/>
            <person name="LaButti K."/>
            <person name="Han J."/>
            <person name="Copeland A."/>
            <person name="Lindquist E."/>
            <person name="Barry K."/>
            <person name="Schmutz J."/>
            <person name="Baker S.E."/>
            <person name="Ciuffetti L.M."/>
            <person name="Grigoriev I.V."/>
            <person name="Zhong S."/>
            <person name="Turgeon B.G."/>
        </authorList>
    </citation>
    <scope>NUCLEOTIDE SEQUENCE [LARGE SCALE GENOMIC DNA]</scope>
    <source>
        <strain evidence="9">ND90Pr / ATCC 201652</strain>
    </source>
</reference>
<dbReference type="Proteomes" id="UP000016934">
    <property type="component" value="Unassembled WGS sequence"/>
</dbReference>
<dbReference type="AlphaFoldDB" id="M2R078"/>
<dbReference type="GO" id="GO:0000949">
    <property type="term" value="P:aromatic amino acid family catabolic process to alcohol via Ehrlich pathway"/>
    <property type="evidence" value="ECO:0007669"/>
    <property type="project" value="TreeGrafter"/>
</dbReference>
<dbReference type="GO" id="GO:0004737">
    <property type="term" value="F:pyruvate decarboxylase activity"/>
    <property type="evidence" value="ECO:0007669"/>
    <property type="project" value="TreeGrafter"/>
</dbReference>
<evidence type="ECO:0000256" key="6">
    <source>
        <dbReference type="ARBA" id="ARBA00023052"/>
    </source>
</evidence>
<feature type="non-terminal residue" evidence="8">
    <location>
        <position position="1"/>
    </location>
</feature>
<keyword evidence="3" id="KW-0479">Metal-binding</keyword>
<dbReference type="InterPro" id="IPR012110">
    <property type="entry name" value="PDC/IPDC-like"/>
</dbReference>
<dbReference type="STRING" id="665912.M2R078"/>
<evidence type="ECO:0000256" key="3">
    <source>
        <dbReference type="ARBA" id="ARBA00022723"/>
    </source>
</evidence>
<dbReference type="GO" id="GO:0005829">
    <property type="term" value="C:cytosol"/>
    <property type="evidence" value="ECO:0007669"/>
    <property type="project" value="TreeGrafter"/>
</dbReference>
<dbReference type="EMBL" id="KB445650">
    <property type="protein sequence ID" value="EMD60724.1"/>
    <property type="molecule type" value="Genomic_DNA"/>
</dbReference>
<keyword evidence="7" id="KW-0456">Lyase</keyword>
<evidence type="ECO:0000256" key="7">
    <source>
        <dbReference type="ARBA" id="ARBA00023239"/>
    </source>
</evidence>
<organism evidence="8 9">
    <name type="scientific">Cochliobolus sativus (strain ND90Pr / ATCC 201652)</name>
    <name type="common">Common root rot and spot blotch fungus</name>
    <name type="synonym">Bipolaris sorokiniana</name>
    <dbReference type="NCBI Taxonomy" id="665912"/>
    <lineage>
        <taxon>Eukaryota</taxon>
        <taxon>Fungi</taxon>
        <taxon>Dikarya</taxon>
        <taxon>Ascomycota</taxon>
        <taxon>Pezizomycotina</taxon>
        <taxon>Dothideomycetes</taxon>
        <taxon>Pleosporomycetidae</taxon>
        <taxon>Pleosporales</taxon>
        <taxon>Pleosporineae</taxon>
        <taxon>Pleosporaceae</taxon>
        <taxon>Bipolaris</taxon>
    </lineage>
</organism>
<keyword evidence="5" id="KW-0460">Magnesium</keyword>
<evidence type="ECO:0000313" key="8">
    <source>
        <dbReference type="EMBL" id="EMD60724.1"/>
    </source>
</evidence>
<dbReference type="GO" id="GO:0046872">
    <property type="term" value="F:metal ion binding"/>
    <property type="evidence" value="ECO:0007669"/>
    <property type="project" value="UniProtKB-KW"/>
</dbReference>
<evidence type="ECO:0000256" key="1">
    <source>
        <dbReference type="ARBA" id="ARBA00001964"/>
    </source>
</evidence>
<keyword evidence="9" id="KW-1185">Reference proteome</keyword>
<keyword evidence="4" id="KW-0210">Decarboxylase</keyword>
<dbReference type="SUPFAM" id="SSF52518">
    <property type="entry name" value="Thiamin diphosphate-binding fold (THDP-binding)"/>
    <property type="match status" value="1"/>
</dbReference>
<dbReference type="PANTHER" id="PTHR43452">
    <property type="entry name" value="PYRUVATE DECARBOXYLASE"/>
    <property type="match status" value="1"/>
</dbReference>
<reference evidence="8 9" key="1">
    <citation type="journal article" date="2012" name="PLoS Pathog.">
        <title>Diverse lifestyles and strategies of plant pathogenesis encoded in the genomes of eighteen Dothideomycetes fungi.</title>
        <authorList>
            <person name="Ohm R.A."/>
            <person name="Feau N."/>
            <person name="Henrissat B."/>
            <person name="Schoch C.L."/>
            <person name="Horwitz B.A."/>
            <person name="Barry K.W."/>
            <person name="Condon B.J."/>
            <person name="Copeland A.C."/>
            <person name="Dhillon B."/>
            <person name="Glaser F."/>
            <person name="Hesse C.N."/>
            <person name="Kosti I."/>
            <person name="LaButti K."/>
            <person name="Lindquist E.A."/>
            <person name="Lucas S."/>
            <person name="Salamov A.A."/>
            <person name="Bradshaw R.E."/>
            <person name="Ciuffetti L."/>
            <person name="Hamelin R.C."/>
            <person name="Kema G.H.J."/>
            <person name="Lawrence C."/>
            <person name="Scott J.A."/>
            <person name="Spatafora J.W."/>
            <person name="Turgeon B.G."/>
            <person name="de Wit P.J.G.M."/>
            <person name="Zhong S."/>
            <person name="Goodwin S.B."/>
            <person name="Grigoriev I.V."/>
        </authorList>
    </citation>
    <scope>NUCLEOTIDE SEQUENCE [LARGE SCALE GENOMIC DNA]</scope>
    <source>
        <strain evidence="9">ND90Pr / ATCC 201652</strain>
    </source>
</reference>
<dbReference type="PANTHER" id="PTHR43452:SF11">
    <property type="entry name" value="PYRUVATE DECARBOXYLASE"/>
    <property type="match status" value="1"/>
</dbReference>
<dbReference type="OrthoDB" id="3970464at2759"/>
<name>M2R078_COCSN</name>
<dbReference type="GO" id="GO:0005634">
    <property type="term" value="C:nucleus"/>
    <property type="evidence" value="ECO:0007669"/>
    <property type="project" value="TreeGrafter"/>
</dbReference>